<name>A0ABT4FDV2_9BACL</name>
<proteinExistence type="predicted"/>
<protein>
    <recommendedName>
        <fullName evidence="3">Ribokinase</fullName>
    </recommendedName>
</protein>
<evidence type="ECO:0000313" key="1">
    <source>
        <dbReference type="EMBL" id="MCY9596684.1"/>
    </source>
</evidence>
<dbReference type="EMBL" id="JAMDMJ010000014">
    <property type="protein sequence ID" value="MCY9596684.1"/>
    <property type="molecule type" value="Genomic_DNA"/>
</dbReference>
<reference evidence="1 2" key="1">
    <citation type="submission" date="2022-05" db="EMBL/GenBank/DDBJ databases">
        <title>Genome Sequencing of Bee-Associated Microbes.</title>
        <authorList>
            <person name="Dunlap C."/>
        </authorList>
    </citation>
    <scope>NUCLEOTIDE SEQUENCE [LARGE SCALE GENOMIC DNA]</scope>
    <source>
        <strain evidence="1 2">NRRL B-23120</strain>
    </source>
</reference>
<keyword evidence="2" id="KW-1185">Reference proteome</keyword>
<organism evidence="1 2">
    <name type="scientific">Paenibacillus chitinolyticus</name>
    <dbReference type="NCBI Taxonomy" id="79263"/>
    <lineage>
        <taxon>Bacteria</taxon>
        <taxon>Bacillati</taxon>
        <taxon>Bacillota</taxon>
        <taxon>Bacilli</taxon>
        <taxon>Bacillales</taxon>
        <taxon>Paenibacillaceae</taxon>
        <taxon>Paenibacillus</taxon>
    </lineage>
</organism>
<gene>
    <name evidence="1" type="ORF">M5X16_12960</name>
</gene>
<dbReference type="InterPro" id="IPR029056">
    <property type="entry name" value="Ribokinase-like"/>
</dbReference>
<comment type="caution">
    <text evidence="1">The sequence shown here is derived from an EMBL/GenBank/DDBJ whole genome shotgun (WGS) entry which is preliminary data.</text>
</comment>
<accession>A0ABT4FDV2</accession>
<dbReference type="Gene3D" id="3.40.1190.20">
    <property type="match status" value="1"/>
</dbReference>
<dbReference type="RefSeq" id="WP_156972873.1">
    <property type="nucleotide sequence ID" value="NZ_CP026520.1"/>
</dbReference>
<sequence length="48" mass="5239">MNRPAKIAVAGSINMDLVVTAERLPIPGETVRSEPAVARFRPKGRRIP</sequence>
<dbReference type="GeneID" id="95379127"/>
<evidence type="ECO:0000313" key="2">
    <source>
        <dbReference type="Proteomes" id="UP001527202"/>
    </source>
</evidence>
<evidence type="ECO:0008006" key="3">
    <source>
        <dbReference type="Google" id="ProtNLM"/>
    </source>
</evidence>
<dbReference type="Proteomes" id="UP001527202">
    <property type="component" value="Unassembled WGS sequence"/>
</dbReference>